<evidence type="ECO:0000256" key="1">
    <source>
        <dbReference type="SAM" id="SignalP"/>
    </source>
</evidence>
<organism evidence="3 4">
    <name type="scientific">Dryococelus australis</name>
    <dbReference type="NCBI Taxonomy" id="614101"/>
    <lineage>
        <taxon>Eukaryota</taxon>
        <taxon>Metazoa</taxon>
        <taxon>Ecdysozoa</taxon>
        <taxon>Arthropoda</taxon>
        <taxon>Hexapoda</taxon>
        <taxon>Insecta</taxon>
        <taxon>Pterygota</taxon>
        <taxon>Neoptera</taxon>
        <taxon>Polyneoptera</taxon>
        <taxon>Phasmatodea</taxon>
        <taxon>Verophasmatodea</taxon>
        <taxon>Anareolatae</taxon>
        <taxon>Phasmatidae</taxon>
        <taxon>Eurycanthinae</taxon>
        <taxon>Dryococelus</taxon>
    </lineage>
</organism>
<evidence type="ECO:0000259" key="2">
    <source>
        <dbReference type="Pfam" id="PF18701"/>
    </source>
</evidence>
<evidence type="ECO:0000313" key="4">
    <source>
        <dbReference type="Proteomes" id="UP001159363"/>
    </source>
</evidence>
<dbReference type="InterPro" id="IPR040676">
    <property type="entry name" value="DUF5641"/>
</dbReference>
<sequence>MLVSLIVMLMKLLVEIIQKTKKKLCSEYLGISLGGRGESLITRRSLVGKVILTESDDLKRLYLPLAVIECMVEGCDGQVRMLQLRTSNGIFYHPIQRVYPLELQCYDKKAVSSSST</sequence>
<keyword evidence="1" id="KW-0732">Signal</keyword>
<dbReference type="EMBL" id="JARBHB010000004">
    <property type="protein sequence ID" value="KAJ8886721.1"/>
    <property type="molecule type" value="Genomic_DNA"/>
</dbReference>
<feature type="signal peptide" evidence="1">
    <location>
        <begin position="1"/>
        <end position="16"/>
    </location>
</feature>
<dbReference type="Proteomes" id="UP001159363">
    <property type="component" value="Chromosome X"/>
</dbReference>
<comment type="caution">
    <text evidence="3">The sequence shown here is derived from an EMBL/GenBank/DDBJ whole genome shotgun (WGS) entry which is preliminary data.</text>
</comment>
<name>A0ABQ9HQW7_9NEOP</name>
<keyword evidence="4" id="KW-1185">Reference proteome</keyword>
<dbReference type="Pfam" id="PF18701">
    <property type="entry name" value="DUF5641"/>
    <property type="match status" value="1"/>
</dbReference>
<accession>A0ABQ9HQW7</accession>
<gene>
    <name evidence="3" type="ORF">PR048_012933</name>
</gene>
<protein>
    <recommendedName>
        <fullName evidence="2">DUF5641 domain-containing protein</fullName>
    </recommendedName>
</protein>
<feature type="domain" description="DUF5641" evidence="2">
    <location>
        <begin position="46"/>
        <end position="101"/>
    </location>
</feature>
<feature type="chain" id="PRO_5045323179" description="DUF5641 domain-containing protein" evidence="1">
    <location>
        <begin position="17"/>
        <end position="116"/>
    </location>
</feature>
<evidence type="ECO:0000313" key="3">
    <source>
        <dbReference type="EMBL" id="KAJ8886721.1"/>
    </source>
</evidence>
<reference evidence="3 4" key="1">
    <citation type="submission" date="2023-02" db="EMBL/GenBank/DDBJ databases">
        <title>LHISI_Scaffold_Assembly.</title>
        <authorList>
            <person name="Stuart O.P."/>
            <person name="Cleave R."/>
            <person name="Magrath M.J.L."/>
            <person name="Mikheyev A.S."/>
        </authorList>
    </citation>
    <scope>NUCLEOTIDE SEQUENCE [LARGE SCALE GENOMIC DNA]</scope>
    <source>
        <strain evidence="3">Daus_M_001</strain>
        <tissue evidence="3">Leg muscle</tissue>
    </source>
</reference>
<proteinExistence type="predicted"/>